<name>A0A9Q0YH24_HOLLE</name>
<organism evidence="1 2">
    <name type="scientific">Holothuria leucospilota</name>
    <name type="common">Black long sea cucumber</name>
    <name type="synonym">Mertensiothuria leucospilota</name>
    <dbReference type="NCBI Taxonomy" id="206669"/>
    <lineage>
        <taxon>Eukaryota</taxon>
        <taxon>Metazoa</taxon>
        <taxon>Echinodermata</taxon>
        <taxon>Eleutherozoa</taxon>
        <taxon>Echinozoa</taxon>
        <taxon>Holothuroidea</taxon>
        <taxon>Aspidochirotacea</taxon>
        <taxon>Aspidochirotida</taxon>
        <taxon>Holothuriidae</taxon>
        <taxon>Holothuria</taxon>
    </lineage>
</organism>
<accession>A0A9Q0YH24</accession>
<evidence type="ECO:0000313" key="2">
    <source>
        <dbReference type="Proteomes" id="UP001152320"/>
    </source>
</evidence>
<keyword evidence="2" id="KW-1185">Reference proteome</keyword>
<comment type="caution">
    <text evidence="1">The sequence shown here is derived from an EMBL/GenBank/DDBJ whole genome shotgun (WGS) entry which is preliminary data.</text>
</comment>
<protein>
    <submittedName>
        <fullName evidence="1">Uncharacterized protein</fullName>
    </submittedName>
</protein>
<dbReference type="EMBL" id="JAIZAY010000021">
    <property type="protein sequence ID" value="KAJ8021924.1"/>
    <property type="molecule type" value="Genomic_DNA"/>
</dbReference>
<sequence>MEVDNIASEVNVQGGNNTISNGNRTVHNNLTINIENYHVSHNDSQQPAPTWNPSLPTALRSDMFEEGGGRLNRTRRTISL</sequence>
<gene>
    <name evidence="1" type="ORF">HOLleu_39262</name>
</gene>
<evidence type="ECO:0000313" key="1">
    <source>
        <dbReference type="EMBL" id="KAJ8021924.1"/>
    </source>
</evidence>
<dbReference type="AlphaFoldDB" id="A0A9Q0YH24"/>
<reference evidence="1" key="1">
    <citation type="submission" date="2021-10" db="EMBL/GenBank/DDBJ databases">
        <title>Tropical sea cucumber genome reveals ecological adaptation and Cuvierian tubules defense mechanism.</title>
        <authorList>
            <person name="Chen T."/>
        </authorList>
    </citation>
    <scope>NUCLEOTIDE SEQUENCE</scope>
    <source>
        <strain evidence="1">Nanhai2018</strain>
        <tissue evidence="1">Muscle</tissue>
    </source>
</reference>
<proteinExistence type="predicted"/>
<dbReference type="Proteomes" id="UP001152320">
    <property type="component" value="Chromosome 21"/>
</dbReference>